<feature type="chain" id="PRO_5002798576" evidence="1">
    <location>
        <begin position="22"/>
        <end position="177"/>
    </location>
</feature>
<proteinExistence type="predicted"/>
<dbReference type="AlphaFoldDB" id="B3SA61"/>
<reference evidence="2 3" key="1">
    <citation type="journal article" date="2008" name="Nature">
        <title>The Trichoplax genome and the nature of placozoans.</title>
        <authorList>
            <person name="Srivastava M."/>
            <person name="Begovic E."/>
            <person name="Chapman J."/>
            <person name="Putnam N.H."/>
            <person name="Hellsten U."/>
            <person name="Kawashima T."/>
            <person name="Kuo A."/>
            <person name="Mitros T."/>
            <person name="Salamov A."/>
            <person name="Carpenter M.L."/>
            <person name="Signorovitch A.Y."/>
            <person name="Moreno M.A."/>
            <person name="Kamm K."/>
            <person name="Grimwood J."/>
            <person name="Schmutz J."/>
            <person name="Shapiro H."/>
            <person name="Grigoriev I.V."/>
            <person name="Buss L.W."/>
            <person name="Schierwater B."/>
            <person name="Dellaporta S.L."/>
            <person name="Rokhsar D.S."/>
        </authorList>
    </citation>
    <scope>NUCLEOTIDE SEQUENCE [LARGE SCALE GENOMIC DNA]</scope>
    <source>
        <strain evidence="2 3">Grell-BS-1999</strain>
    </source>
</reference>
<dbReference type="RefSeq" id="XP_002117071.1">
    <property type="nucleotide sequence ID" value="XM_002117035.1"/>
</dbReference>
<dbReference type="GeneID" id="6758284"/>
<dbReference type="CTD" id="6758284"/>
<evidence type="ECO:0000256" key="1">
    <source>
        <dbReference type="SAM" id="SignalP"/>
    </source>
</evidence>
<gene>
    <name evidence="2" type="ORF">TRIADDRAFT_64322</name>
</gene>
<organism evidence="2 3">
    <name type="scientific">Trichoplax adhaerens</name>
    <name type="common">Trichoplax reptans</name>
    <dbReference type="NCBI Taxonomy" id="10228"/>
    <lineage>
        <taxon>Eukaryota</taxon>
        <taxon>Metazoa</taxon>
        <taxon>Placozoa</taxon>
        <taxon>Uniplacotomia</taxon>
        <taxon>Trichoplacea</taxon>
        <taxon>Trichoplacidae</taxon>
        <taxon>Trichoplax</taxon>
    </lineage>
</organism>
<name>B3SA61_TRIAD</name>
<dbReference type="PhylomeDB" id="B3SA61"/>
<dbReference type="InParanoid" id="B3SA61"/>
<dbReference type="HOGENOM" id="CLU_1519789_0_0_1"/>
<keyword evidence="3" id="KW-1185">Reference proteome</keyword>
<dbReference type="KEGG" id="tad:TRIADDRAFT_64322"/>
<protein>
    <submittedName>
        <fullName evidence="2">Expressed protein</fullName>
    </submittedName>
</protein>
<sequence length="177" mass="19599">MAGKFVSTLVPLLALVCVAAALRTANDDFVIGQDDSNVVLNCADSKSIAVKYWNMCGLKIQLSSCPLPSITKRFATAEDDEKFYNALEAKKNRDIKFDGILESIKASNTFLMHNKRAHNAKLRNIRRLCCKNTIIPNCNDRKFLETCPGGSRFKQNSYDEIIFIGCGLAADELAQEG</sequence>
<dbReference type="EMBL" id="DS985260">
    <property type="protein sequence ID" value="EDV20377.1"/>
    <property type="molecule type" value="Genomic_DNA"/>
</dbReference>
<keyword evidence="1" id="KW-0732">Signal</keyword>
<dbReference type="Proteomes" id="UP000009022">
    <property type="component" value="Unassembled WGS sequence"/>
</dbReference>
<accession>B3SA61</accession>
<evidence type="ECO:0000313" key="3">
    <source>
        <dbReference type="Proteomes" id="UP000009022"/>
    </source>
</evidence>
<feature type="signal peptide" evidence="1">
    <location>
        <begin position="1"/>
        <end position="21"/>
    </location>
</feature>
<evidence type="ECO:0000313" key="2">
    <source>
        <dbReference type="EMBL" id="EDV20377.1"/>
    </source>
</evidence>